<evidence type="ECO:0000256" key="11">
    <source>
        <dbReference type="PROSITE-ProRule" id="PRU00421"/>
    </source>
</evidence>
<dbReference type="PROSITE" id="PS51098">
    <property type="entry name" value="PTS_EIIB_TYPE_1"/>
    <property type="match status" value="1"/>
</dbReference>
<dbReference type="PANTHER" id="PTHR30175">
    <property type="entry name" value="PHOSPHOTRANSFERASE SYSTEM TRANSPORT PROTEIN"/>
    <property type="match status" value="1"/>
</dbReference>
<reference evidence="16 17" key="1">
    <citation type="submission" date="2024-04" db="EMBL/GenBank/DDBJ databases">
        <title>Bacillus oryzaecorticis sp. nov., a moderately halophilic bacterium isolated from rice husks.</title>
        <authorList>
            <person name="Zhu H.-S."/>
        </authorList>
    </citation>
    <scope>NUCLEOTIDE SEQUENCE [LARGE SCALE GENOMIC DNA]</scope>
    <source>
        <strain evidence="16 17">ZC255</strain>
    </source>
</reference>
<dbReference type="Proteomes" id="UP001389717">
    <property type="component" value="Unassembled WGS sequence"/>
</dbReference>
<keyword evidence="17" id="KW-1185">Reference proteome</keyword>
<keyword evidence="4" id="KW-0762">Sugar transport</keyword>
<feature type="region of interest" description="Disordered" evidence="12">
    <location>
        <begin position="473"/>
        <end position="498"/>
    </location>
</feature>
<evidence type="ECO:0000256" key="3">
    <source>
        <dbReference type="ARBA" id="ARBA00022475"/>
    </source>
</evidence>
<feature type="transmembrane region" description="Helical" evidence="13">
    <location>
        <begin position="258"/>
        <end position="282"/>
    </location>
</feature>
<feature type="domain" description="PTS EIIB type-1" evidence="14">
    <location>
        <begin position="4"/>
        <end position="87"/>
    </location>
</feature>
<sequence>MGFKENVADIIKNIGGAENVNSASHCVTRLRLVLVDESLVDKEALEENELVKGTFTASGQFQVIIGPGMIERVYNEFVTQTGAEAVTKDDMKKEVAEKGNVIQKGVRVLADIFIPILPAIVAAGLLLGLNNMLANPGIFYDEKSLLDVHTGWTGFAEFINVIANTAFTFLPVLIAWSAAKKFGGSPLLGIVLGLLLVHPSLMSAYAYAENPGDVEYWSLFGWDIAKIGYQGQVLPVIFATWILTWSEKQLKRFIHDNLQMIFVAPLALVFAGLLTFGVIGPITMTGSNWITDGILYLFEVSPAFAGAVYGFISGPLVITGMHHIFLGVNLQMAGTLGYVTLWPIGETVTLAQGAAALTMFFIIKQNKKLKGVSLTATLSAWLGVTEPAIYGINLRFRYPFIAVMIGSAIGSAYLAAQGVKATSVGVGGLLSFLSVYPEHWAFYFTGMAITFVITVGLTFGFFKSNFFKAGKTADGKAGAGSGAGVKGEKKLKAENASV</sequence>
<evidence type="ECO:0000313" key="16">
    <source>
        <dbReference type="EMBL" id="MEL3971654.1"/>
    </source>
</evidence>
<dbReference type="InterPro" id="IPR003352">
    <property type="entry name" value="PTS_EIIC"/>
</dbReference>
<feature type="active site" description="Phosphocysteine intermediate; for EIIB activity" evidence="11">
    <location>
        <position position="26"/>
    </location>
</feature>
<comment type="subcellular location">
    <subcellularLocation>
        <location evidence="1">Cell membrane</location>
        <topology evidence="1">Multi-pass membrane protein</topology>
    </subcellularLocation>
</comment>
<keyword evidence="5" id="KW-0808">Transferase</keyword>
<evidence type="ECO:0000256" key="1">
    <source>
        <dbReference type="ARBA" id="ARBA00004651"/>
    </source>
</evidence>
<evidence type="ECO:0000256" key="7">
    <source>
        <dbReference type="ARBA" id="ARBA00022692"/>
    </source>
</evidence>
<evidence type="ECO:0000259" key="14">
    <source>
        <dbReference type="PROSITE" id="PS51098"/>
    </source>
</evidence>
<dbReference type="InterPro" id="IPR013013">
    <property type="entry name" value="PTS_EIIC_1"/>
</dbReference>
<dbReference type="RefSeq" id="WP_341981165.1">
    <property type="nucleotide sequence ID" value="NZ_JBBYAF010000007.1"/>
</dbReference>
<dbReference type="Gene3D" id="3.30.1360.60">
    <property type="entry name" value="Glucose permease domain IIB"/>
    <property type="match status" value="1"/>
</dbReference>
<comment type="caution">
    <text evidence="16">The sequence shown here is derived from an EMBL/GenBank/DDBJ whole genome shotgun (WGS) entry which is preliminary data.</text>
</comment>
<dbReference type="PROSITE" id="PS01035">
    <property type="entry name" value="PTS_EIIB_TYPE_1_CYS"/>
    <property type="match status" value="1"/>
</dbReference>
<dbReference type="InterPro" id="IPR001996">
    <property type="entry name" value="PTS_IIB_1"/>
</dbReference>
<keyword evidence="3" id="KW-1003">Cell membrane</keyword>
<dbReference type="NCBIfam" id="TIGR00826">
    <property type="entry name" value="EIIB_glc"/>
    <property type="match status" value="1"/>
</dbReference>
<keyword evidence="9 13" id="KW-1133">Transmembrane helix</keyword>
<organism evidence="16 17">
    <name type="scientific">Rossellomorea oryzaecorticis</name>
    <dbReference type="NCBI Taxonomy" id="1396505"/>
    <lineage>
        <taxon>Bacteria</taxon>
        <taxon>Bacillati</taxon>
        <taxon>Bacillota</taxon>
        <taxon>Bacilli</taxon>
        <taxon>Bacillales</taxon>
        <taxon>Bacillaceae</taxon>
        <taxon>Rossellomorea</taxon>
    </lineage>
</organism>
<evidence type="ECO:0000256" key="6">
    <source>
        <dbReference type="ARBA" id="ARBA00022683"/>
    </source>
</evidence>
<dbReference type="InterPro" id="IPR036878">
    <property type="entry name" value="Glu_permease_IIB"/>
</dbReference>
<protein>
    <submittedName>
        <fullName evidence="16">PTS transporter subunit EIIC</fullName>
    </submittedName>
</protein>
<feature type="transmembrane region" description="Helical" evidence="13">
    <location>
        <begin position="187"/>
        <end position="207"/>
    </location>
</feature>
<feature type="domain" description="PTS EIIC type-1" evidence="15">
    <location>
        <begin position="107"/>
        <end position="483"/>
    </location>
</feature>
<evidence type="ECO:0000256" key="12">
    <source>
        <dbReference type="SAM" id="MobiDB-lite"/>
    </source>
</evidence>
<feature type="transmembrane region" description="Helical" evidence="13">
    <location>
        <begin position="398"/>
        <end position="416"/>
    </location>
</feature>
<dbReference type="PROSITE" id="PS51103">
    <property type="entry name" value="PTS_EIIC_TYPE_1"/>
    <property type="match status" value="1"/>
</dbReference>
<dbReference type="InterPro" id="IPR050558">
    <property type="entry name" value="PTS_Sugar-Specific_Components"/>
</dbReference>
<gene>
    <name evidence="16" type="ORF">AAEO50_05105</name>
</gene>
<evidence type="ECO:0000256" key="2">
    <source>
        <dbReference type="ARBA" id="ARBA00022448"/>
    </source>
</evidence>
<dbReference type="EMBL" id="JBBYAF010000007">
    <property type="protein sequence ID" value="MEL3971654.1"/>
    <property type="molecule type" value="Genomic_DNA"/>
</dbReference>
<name>A0ABU9K6G5_9BACI</name>
<dbReference type="PANTHER" id="PTHR30175:SF4">
    <property type="entry name" value="PTS SYSTEM TREHALOSE-SPECIFIC EIIBC COMPONENT"/>
    <property type="match status" value="1"/>
</dbReference>
<evidence type="ECO:0000259" key="15">
    <source>
        <dbReference type="PROSITE" id="PS51103"/>
    </source>
</evidence>
<keyword evidence="10 13" id="KW-0472">Membrane</keyword>
<feature type="transmembrane region" description="Helical" evidence="13">
    <location>
        <begin position="108"/>
        <end position="129"/>
    </location>
</feature>
<feature type="compositionally biased region" description="Basic and acidic residues" evidence="12">
    <location>
        <begin position="486"/>
        <end position="498"/>
    </location>
</feature>
<evidence type="ECO:0000256" key="10">
    <source>
        <dbReference type="ARBA" id="ARBA00023136"/>
    </source>
</evidence>
<evidence type="ECO:0000256" key="4">
    <source>
        <dbReference type="ARBA" id="ARBA00022597"/>
    </source>
</evidence>
<evidence type="ECO:0000256" key="5">
    <source>
        <dbReference type="ARBA" id="ARBA00022679"/>
    </source>
</evidence>
<keyword evidence="7 13" id="KW-0812">Transmembrane</keyword>
<keyword evidence="8" id="KW-0418">Kinase</keyword>
<dbReference type="SUPFAM" id="SSF55604">
    <property type="entry name" value="Glucose permease domain IIB"/>
    <property type="match status" value="1"/>
</dbReference>
<keyword evidence="6" id="KW-0598">Phosphotransferase system</keyword>
<feature type="transmembrane region" description="Helical" evidence="13">
    <location>
        <begin position="149"/>
        <end position="175"/>
    </location>
</feature>
<dbReference type="Pfam" id="PF02378">
    <property type="entry name" value="PTS_EIIC"/>
    <property type="match status" value="1"/>
</dbReference>
<proteinExistence type="predicted"/>
<evidence type="ECO:0000256" key="8">
    <source>
        <dbReference type="ARBA" id="ARBA00022777"/>
    </source>
</evidence>
<keyword evidence="2" id="KW-0813">Transport</keyword>
<accession>A0ABU9K6G5</accession>
<evidence type="ECO:0000256" key="13">
    <source>
        <dbReference type="SAM" id="Phobius"/>
    </source>
</evidence>
<evidence type="ECO:0000256" key="9">
    <source>
        <dbReference type="ARBA" id="ARBA00022989"/>
    </source>
</evidence>
<evidence type="ECO:0000313" key="17">
    <source>
        <dbReference type="Proteomes" id="UP001389717"/>
    </source>
</evidence>
<dbReference type="CDD" id="cd00212">
    <property type="entry name" value="PTS_IIB_glc"/>
    <property type="match status" value="1"/>
</dbReference>
<feature type="transmembrane region" description="Helical" evidence="13">
    <location>
        <begin position="347"/>
        <end position="363"/>
    </location>
</feature>
<dbReference type="Pfam" id="PF00367">
    <property type="entry name" value="PTS_EIIB"/>
    <property type="match status" value="1"/>
</dbReference>
<feature type="transmembrane region" description="Helical" evidence="13">
    <location>
        <begin position="227"/>
        <end position="246"/>
    </location>
</feature>
<dbReference type="InterPro" id="IPR018113">
    <property type="entry name" value="PTrfase_EIIB_Cys"/>
</dbReference>
<feature type="transmembrane region" description="Helical" evidence="13">
    <location>
        <begin position="440"/>
        <end position="462"/>
    </location>
</feature>